<gene>
    <name evidence="1" type="ORF">SAMN04489712_1193</name>
</gene>
<organism evidence="1 2">
    <name type="scientific">Thermomonospora echinospora</name>
    <dbReference type="NCBI Taxonomy" id="1992"/>
    <lineage>
        <taxon>Bacteria</taxon>
        <taxon>Bacillati</taxon>
        <taxon>Actinomycetota</taxon>
        <taxon>Actinomycetes</taxon>
        <taxon>Streptosporangiales</taxon>
        <taxon>Thermomonosporaceae</taxon>
        <taxon>Thermomonospora</taxon>
    </lineage>
</organism>
<proteinExistence type="predicted"/>
<reference evidence="2" key="1">
    <citation type="submission" date="2016-10" db="EMBL/GenBank/DDBJ databases">
        <authorList>
            <person name="Varghese N."/>
            <person name="Submissions S."/>
        </authorList>
    </citation>
    <scope>NUCLEOTIDE SEQUENCE [LARGE SCALE GENOMIC DNA]</scope>
    <source>
        <strain evidence="2">DSM 43163</strain>
    </source>
</reference>
<name>A0A1H6DLT3_9ACTN</name>
<sequence>MSQRQTCGVAIDVSDEMRRIWNGPTRDEQGFLVKVGFEADEPLEVVKTARETLSAVLQRLEAWPDDAEWSGLLPAAFLSRCAPESPEPEQEIGPEAIAEWERQWRSLPVEEKLALAEGPWTLSDWLYYFDPADDGRGHDRHWWWWDAGIDAADHGWIEVTTTGWPFETGSLYWLIEASGGHCTHH</sequence>
<protein>
    <submittedName>
        <fullName evidence="1">Uncharacterized protein</fullName>
    </submittedName>
</protein>
<dbReference type="EMBL" id="FNVO01000019">
    <property type="protein sequence ID" value="SEG86164.1"/>
    <property type="molecule type" value="Genomic_DNA"/>
</dbReference>
<accession>A0A1H6DLT3</accession>
<dbReference type="Proteomes" id="UP000236723">
    <property type="component" value="Unassembled WGS sequence"/>
</dbReference>
<evidence type="ECO:0000313" key="1">
    <source>
        <dbReference type="EMBL" id="SEG86164.1"/>
    </source>
</evidence>
<evidence type="ECO:0000313" key="2">
    <source>
        <dbReference type="Proteomes" id="UP000236723"/>
    </source>
</evidence>
<dbReference type="AlphaFoldDB" id="A0A1H6DLT3"/>
<keyword evidence="2" id="KW-1185">Reference proteome</keyword>